<dbReference type="AlphaFoldDB" id="A0AA39ZRW2"/>
<evidence type="ECO:0000313" key="3">
    <source>
        <dbReference type="EMBL" id="KAK0702550.1"/>
    </source>
</evidence>
<dbReference type="PANTHER" id="PTHR42678:SF34">
    <property type="entry name" value="OS04G0183300 PROTEIN"/>
    <property type="match status" value="1"/>
</dbReference>
<proteinExistence type="predicted"/>
<accession>A0AA39ZRW2</accession>
<keyword evidence="4" id="KW-1185">Reference proteome</keyword>
<feature type="compositionally biased region" description="Basic residues" evidence="1">
    <location>
        <begin position="119"/>
        <end position="138"/>
    </location>
</feature>
<dbReference type="Pfam" id="PF01425">
    <property type="entry name" value="Amidase"/>
    <property type="match status" value="2"/>
</dbReference>
<feature type="region of interest" description="Disordered" evidence="1">
    <location>
        <begin position="105"/>
        <end position="179"/>
    </location>
</feature>
<name>A0AA39ZRW2_9PEZI</name>
<feature type="domain" description="Amidase" evidence="2">
    <location>
        <begin position="533"/>
        <end position="628"/>
    </location>
</feature>
<comment type="caution">
    <text evidence="3">The sequence shown here is derived from an EMBL/GenBank/DDBJ whole genome shotgun (WGS) entry which is preliminary data.</text>
</comment>
<dbReference type="SUPFAM" id="SSF75304">
    <property type="entry name" value="Amidase signature (AS) enzymes"/>
    <property type="match status" value="1"/>
</dbReference>
<dbReference type="InterPro" id="IPR036928">
    <property type="entry name" value="AS_sf"/>
</dbReference>
<dbReference type="Proteomes" id="UP001172159">
    <property type="component" value="Unassembled WGS sequence"/>
</dbReference>
<sequence>MGKRLDNKSEKARLRGKILKIWGIKSNELNELFPSEPGVCTFNFLASIADRCPNFTEARRLLTETRKNRLSTAGAVGKQRIQSATFSDVKKVKEVLEARKVEVNGHGKTGGRASVSRLAKTKKASTKHTMQLRKKKVGKLTACSKQTKKVAKRTRKNQDNNAGVPTPDNINAGHSENPASTHMAIDPPSIPFSLSNPQEWLDIFCISQLLKMVAAVRPSIYVVDTSGPEISASDLLRQPMVELILLLLQVEFKHWVLAAIPFNKIEPVNVIKLYHSFEAEAKYDSKARKLVQGFLEKVHASWPQGHAHPSPAVKDFTLALETCPMLNEPRENGVIAIMAAIHAIAGKKLPEKADLAAWRRLLCHFVSESAGNYQALNLFPALREPSEPIQTQDVRKKRASLKAYLDASTKYDKARESYFVTALQMQSILAWFETNLEPKIEEMSSWLSTAKSMIQEEEKMIARGTGNDAHKMELQSRYDACYQEYSEAQEMLLRVQRCRKVVYESLKAGSTRDRPHLGDLSALLQDGKVTSVDLVSAYLAQIEKHNRNSARLNAVINAVSKEKLFGIARQLDSKRSEIDAASKPLYGIPFLIKDNIWTAETFGVPTTSGAVAFEKAIAKDNAPIVQKVSVELHPSEGRSNPIVQQLIDAGMIMLAKTNLNELAAMKTMSLTGWSALGGQTQSAYVEGGVIKGEPFLGHSTPGGSSTGSAVGVSAGMAPVALGTETDGSIVVPSDRASLYSVKITIGGVSTNISLIRS</sequence>
<dbReference type="InterPro" id="IPR023631">
    <property type="entry name" value="Amidase_dom"/>
</dbReference>
<reference evidence="3" key="1">
    <citation type="submission" date="2023-06" db="EMBL/GenBank/DDBJ databases">
        <title>Genome-scale phylogeny and comparative genomics of the fungal order Sordariales.</title>
        <authorList>
            <consortium name="Lawrence Berkeley National Laboratory"/>
            <person name="Hensen N."/>
            <person name="Bonometti L."/>
            <person name="Westerberg I."/>
            <person name="Brannstrom I.O."/>
            <person name="Guillou S."/>
            <person name="Cros-Aarteil S."/>
            <person name="Calhoun S."/>
            <person name="Haridas S."/>
            <person name="Kuo A."/>
            <person name="Mondo S."/>
            <person name="Pangilinan J."/>
            <person name="Riley R."/>
            <person name="Labutti K."/>
            <person name="Andreopoulos B."/>
            <person name="Lipzen A."/>
            <person name="Chen C."/>
            <person name="Yanf M."/>
            <person name="Daum C."/>
            <person name="Ng V."/>
            <person name="Clum A."/>
            <person name="Steindorff A."/>
            <person name="Ohm R."/>
            <person name="Martin F."/>
            <person name="Silar P."/>
            <person name="Natvig D."/>
            <person name="Lalanne C."/>
            <person name="Gautier V."/>
            <person name="Ament-Velasquez S.L."/>
            <person name="Kruys A."/>
            <person name="Hutchinson M.I."/>
            <person name="Powell A.J."/>
            <person name="Barry K."/>
            <person name="Miller A.N."/>
            <person name="Grigoriev I.V."/>
            <person name="Debuchy R."/>
            <person name="Gladieux P."/>
            <person name="Thoren M.H."/>
            <person name="Johannesson H."/>
        </authorList>
    </citation>
    <scope>NUCLEOTIDE SEQUENCE</scope>
    <source>
        <strain evidence="3">CBS 540.89</strain>
    </source>
</reference>
<dbReference type="EMBL" id="JAUKTV010000025">
    <property type="protein sequence ID" value="KAK0702550.1"/>
    <property type="molecule type" value="Genomic_DNA"/>
</dbReference>
<dbReference type="Gene3D" id="3.90.1300.10">
    <property type="entry name" value="Amidase signature (AS) domain"/>
    <property type="match status" value="1"/>
</dbReference>
<feature type="compositionally biased region" description="Basic residues" evidence="1">
    <location>
        <begin position="146"/>
        <end position="155"/>
    </location>
</feature>
<evidence type="ECO:0000259" key="2">
    <source>
        <dbReference type="Pfam" id="PF01425"/>
    </source>
</evidence>
<feature type="compositionally biased region" description="Polar residues" evidence="1">
    <location>
        <begin position="159"/>
        <end position="179"/>
    </location>
</feature>
<organism evidence="3 4">
    <name type="scientific">Apiosordaria backusii</name>
    <dbReference type="NCBI Taxonomy" id="314023"/>
    <lineage>
        <taxon>Eukaryota</taxon>
        <taxon>Fungi</taxon>
        <taxon>Dikarya</taxon>
        <taxon>Ascomycota</taxon>
        <taxon>Pezizomycotina</taxon>
        <taxon>Sordariomycetes</taxon>
        <taxon>Sordariomycetidae</taxon>
        <taxon>Sordariales</taxon>
        <taxon>Lasiosphaeriaceae</taxon>
        <taxon>Apiosordaria</taxon>
    </lineage>
</organism>
<evidence type="ECO:0000256" key="1">
    <source>
        <dbReference type="SAM" id="MobiDB-lite"/>
    </source>
</evidence>
<feature type="domain" description="Amidase" evidence="2">
    <location>
        <begin position="642"/>
        <end position="750"/>
    </location>
</feature>
<gene>
    <name evidence="3" type="ORF">B0T21DRAFT_455692</name>
</gene>
<evidence type="ECO:0000313" key="4">
    <source>
        <dbReference type="Proteomes" id="UP001172159"/>
    </source>
</evidence>
<dbReference type="PANTHER" id="PTHR42678">
    <property type="entry name" value="AMIDASE"/>
    <property type="match status" value="1"/>
</dbReference>
<protein>
    <submittedName>
        <fullName evidence="3">Amidase signature domain-containing protein</fullName>
    </submittedName>
</protein>